<dbReference type="InterPro" id="IPR011701">
    <property type="entry name" value="MFS"/>
</dbReference>
<evidence type="ECO:0000256" key="4">
    <source>
        <dbReference type="ARBA" id="ARBA00022989"/>
    </source>
</evidence>
<comment type="subcellular location">
    <subcellularLocation>
        <location evidence="1">Endomembrane system</location>
        <topology evidence="1">Multi-pass membrane protein</topology>
    </subcellularLocation>
</comment>
<feature type="transmembrane region" description="Helical" evidence="6">
    <location>
        <begin position="448"/>
        <end position="472"/>
    </location>
</feature>
<evidence type="ECO:0000256" key="6">
    <source>
        <dbReference type="SAM" id="Phobius"/>
    </source>
</evidence>
<evidence type="ECO:0000313" key="9">
    <source>
        <dbReference type="Proteomes" id="UP000216225"/>
    </source>
</evidence>
<feature type="transmembrane region" description="Helical" evidence="6">
    <location>
        <begin position="340"/>
        <end position="357"/>
    </location>
</feature>
<dbReference type="AlphaFoldDB" id="A0A3R7IGK8"/>
<feature type="transmembrane region" description="Helical" evidence="6">
    <location>
        <begin position="171"/>
        <end position="191"/>
    </location>
</feature>
<name>A0A3R7IGK8_9BURK</name>
<keyword evidence="3 6" id="KW-0812">Transmembrane</keyword>
<dbReference type="GO" id="GO:0005886">
    <property type="term" value="C:plasma membrane"/>
    <property type="evidence" value="ECO:0007669"/>
    <property type="project" value="TreeGrafter"/>
</dbReference>
<feature type="transmembrane region" description="Helical" evidence="6">
    <location>
        <begin position="55"/>
        <end position="72"/>
    </location>
</feature>
<reference evidence="8 9" key="1">
    <citation type="submission" date="2018-09" db="EMBL/GenBank/DDBJ databases">
        <title>Genome comparison of Alicycliphilus sp. BQ1, a polyurethanolytic bacterium, with its closest phylogenetic relatives Alicycliphilus denitrificans BC and K601, unable to attack polyurethane.</title>
        <authorList>
            <person name="Loza-Tavera H."/>
            <person name="Lozano L."/>
            <person name="Cevallos M."/>
            <person name="Maya-Lucas O."/>
            <person name="Garcia-Mena J."/>
            <person name="Hernandez J."/>
        </authorList>
    </citation>
    <scope>NUCLEOTIDE SEQUENCE [LARGE SCALE GENOMIC DNA]</scope>
    <source>
        <strain evidence="8 9">BQ1</strain>
    </source>
</reference>
<dbReference type="Proteomes" id="UP000216225">
    <property type="component" value="Unassembled WGS sequence"/>
</dbReference>
<organism evidence="8 9">
    <name type="scientific">Alicycliphilus denitrificans</name>
    <dbReference type="NCBI Taxonomy" id="179636"/>
    <lineage>
        <taxon>Bacteria</taxon>
        <taxon>Pseudomonadati</taxon>
        <taxon>Pseudomonadota</taxon>
        <taxon>Betaproteobacteria</taxon>
        <taxon>Burkholderiales</taxon>
        <taxon>Comamonadaceae</taxon>
        <taxon>Alicycliphilus</taxon>
    </lineage>
</organism>
<dbReference type="PANTHER" id="PTHR23501">
    <property type="entry name" value="MAJOR FACILITATOR SUPERFAMILY"/>
    <property type="match status" value="1"/>
</dbReference>
<evidence type="ECO:0000256" key="5">
    <source>
        <dbReference type="ARBA" id="ARBA00023136"/>
    </source>
</evidence>
<protein>
    <submittedName>
        <fullName evidence="8">MFS transporter</fullName>
    </submittedName>
</protein>
<gene>
    <name evidence="8" type="ORF">CE154_013445</name>
</gene>
<dbReference type="PANTHER" id="PTHR23501:SF191">
    <property type="entry name" value="VACUOLAR BASIC AMINO ACID TRANSPORTER 4"/>
    <property type="match status" value="1"/>
</dbReference>
<comment type="caution">
    <text evidence="8">The sequence shown here is derived from an EMBL/GenBank/DDBJ whole genome shotgun (WGS) entry which is preliminary data.</text>
</comment>
<evidence type="ECO:0000256" key="3">
    <source>
        <dbReference type="ARBA" id="ARBA00022692"/>
    </source>
</evidence>
<evidence type="ECO:0000313" key="8">
    <source>
        <dbReference type="EMBL" id="RKJ96994.1"/>
    </source>
</evidence>
<feature type="transmembrane region" description="Helical" evidence="6">
    <location>
        <begin position="17"/>
        <end position="43"/>
    </location>
</feature>
<feature type="transmembrane region" description="Helical" evidence="6">
    <location>
        <begin position="412"/>
        <end position="428"/>
    </location>
</feature>
<feature type="transmembrane region" description="Helical" evidence="6">
    <location>
        <begin position="109"/>
        <end position="134"/>
    </location>
</feature>
<dbReference type="Gene3D" id="1.20.1720.10">
    <property type="entry name" value="Multidrug resistance protein D"/>
    <property type="match status" value="1"/>
</dbReference>
<dbReference type="Gene3D" id="1.20.1250.20">
    <property type="entry name" value="MFS general substrate transporter like domains"/>
    <property type="match status" value="1"/>
</dbReference>
<feature type="transmembrane region" description="Helical" evidence="6">
    <location>
        <begin position="203"/>
        <end position="224"/>
    </location>
</feature>
<keyword evidence="2" id="KW-0813">Transport</keyword>
<dbReference type="EMBL" id="NKDB02000002">
    <property type="protein sequence ID" value="RKJ96994.1"/>
    <property type="molecule type" value="Genomic_DNA"/>
</dbReference>
<dbReference type="InterPro" id="IPR020846">
    <property type="entry name" value="MFS_dom"/>
</dbReference>
<feature type="transmembrane region" description="Helical" evidence="6">
    <location>
        <begin position="84"/>
        <end position="103"/>
    </location>
</feature>
<evidence type="ECO:0000259" key="7">
    <source>
        <dbReference type="PROSITE" id="PS50850"/>
    </source>
</evidence>
<feature type="transmembrane region" description="Helical" evidence="6">
    <location>
        <begin position="146"/>
        <end position="165"/>
    </location>
</feature>
<dbReference type="InterPro" id="IPR036259">
    <property type="entry name" value="MFS_trans_sf"/>
</dbReference>
<dbReference type="RefSeq" id="WP_094438519.1">
    <property type="nucleotide sequence ID" value="NZ_NKDB02000002.1"/>
</dbReference>
<proteinExistence type="predicted"/>
<dbReference type="GO" id="GO:0022857">
    <property type="term" value="F:transmembrane transporter activity"/>
    <property type="evidence" value="ECO:0007669"/>
    <property type="project" value="InterPro"/>
</dbReference>
<feature type="transmembrane region" description="Helical" evidence="6">
    <location>
        <begin position="239"/>
        <end position="257"/>
    </location>
</feature>
<feature type="transmembrane region" description="Helical" evidence="6">
    <location>
        <begin position="269"/>
        <end position="287"/>
    </location>
</feature>
<keyword evidence="4 6" id="KW-1133">Transmembrane helix</keyword>
<sequence>MNAPQLQQWLHRRKQRLLIALICGLVGVEFLENGMFVFAAAPIMQAIGAAPQEFALVQMAYAVGNMFMVATQQWMVRHFGYRRYLLLALLLFGLGDVGSALASSLPEMIVARLLQGMGGGAFFLSTRVLIPLLFSVPMRPLASRGFLLTIFGMGVLAPALAALLVDGGGWQWIFWVQLPIVVLLAAGVQRFMPRHLGKSIQPIRWSAIPVVLFLLAVGLVQWAFSEADHELLQRPDKLALVALAGVTLLGLFSLHQWRHDEPLLHLRDLTHPGFLAGMGLFATYYFIVNFNNYLFPQYAEHGLGLPVVTTGWLNSFSGGVTFVAVVLYSRYSARVANKRAMMMIGCLCMAASAWWMASLPPDAPIAALYGPLAIKGLFGVLMILPVSALTWRALGDTHFAKGYQAKNVMRQMMISLASAVAAVALQNGRTAQHERLPAGSGHLDMQAVFLAGQHLYLWIAAMAVAAAVVVAAQKQLR</sequence>
<accession>A0A3R7IGK8</accession>
<dbReference type="Pfam" id="PF07690">
    <property type="entry name" value="MFS_1"/>
    <property type="match status" value="1"/>
</dbReference>
<dbReference type="SUPFAM" id="SSF103473">
    <property type="entry name" value="MFS general substrate transporter"/>
    <property type="match status" value="1"/>
</dbReference>
<feature type="transmembrane region" description="Helical" evidence="6">
    <location>
        <begin position="307"/>
        <end position="328"/>
    </location>
</feature>
<feature type="domain" description="Major facilitator superfamily (MFS) profile" evidence="7">
    <location>
        <begin position="18"/>
        <end position="477"/>
    </location>
</feature>
<feature type="transmembrane region" description="Helical" evidence="6">
    <location>
        <begin position="369"/>
        <end position="391"/>
    </location>
</feature>
<evidence type="ECO:0000256" key="1">
    <source>
        <dbReference type="ARBA" id="ARBA00004127"/>
    </source>
</evidence>
<dbReference type="PROSITE" id="PS50850">
    <property type="entry name" value="MFS"/>
    <property type="match status" value="1"/>
</dbReference>
<dbReference type="GO" id="GO:0012505">
    <property type="term" value="C:endomembrane system"/>
    <property type="evidence" value="ECO:0007669"/>
    <property type="project" value="UniProtKB-SubCell"/>
</dbReference>
<keyword evidence="5 6" id="KW-0472">Membrane</keyword>
<evidence type="ECO:0000256" key="2">
    <source>
        <dbReference type="ARBA" id="ARBA00022448"/>
    </source>
</evidence>